<dbReference type="EMBL" id="BMKN01000002">
    <property type="protein sequence ID" value="GGE50793.1"/>
    <property type="molecule type" value="Genomic_DNA"/>
</dbReference>
<dbReference type="InterPro" id="IPR036365">
    <property type="entry name" value="PGBD-like_sf"/>
</dbReference>
<reference evidence="3" key="2">
    <citation type="submission" date="2020-09" db="EMBL/GenBank/DDBJ databases">
        <authorList>
            <person name="Sun Q."/>
            <person name="Zhou Y."/>
        </authorList>
    </citation>
    <scope>NUCLEOTIDE SEQUENCE</scope>
    <source>
        <strain evidence="3">CGMCC 1.16012</strain>
    </source>
</reference>
<evidence type="ECO:0000313" key="4">
    <source>
        <dbReference type="Proteomes" id="UP000606730"/>
    </source>
</evidence>
<dbReference type="SUPFAM" id="SSF47090">
    <property type="entry name" value="PGBD-like"/>
    <property type="match status" value="1"/>
</dbReference>
<proteinExistence type="predicted"/>
<dbReference type="RefSeq" id="WP_095594993.1">
    <property type="nucleotide sequence ID" value="NZ_BMKN01000002.1"/>
</dbReference>
<sequence>MPFFAALNLIRQFAPATKLALQVLLLASAFLLSPAQTVQAQDNGTAQTEQALKLDREFRAELQLRLQLLGFDPKGTDGFFGPNSRKAISAWQVSIDAEPTGYFSVGLMDKLILQSQPAFDAWSLENPEGDILKY</sequence>
<reference evidence="3" key="1">
    <citation type="journal article" date="2014" name="Int. J. Syst. Evol. Microbiol.">
        <title>Complete genome sequence of Corynebacterium casei LMG S-19264T (=DSM 44701T), isolated from a smear-ripened cheese.</title>
        <authorList>
            <consortium name="US DOE Joint Genome Institute (JGI-PGF)"/>
            <person name="Walter F."/>
            <person name="Albersmeier A."/>
            <person name="Kalinowski J."/>
            <person name="Ruckert C."/>
        </authorList>
    </citation>
    <scope>NUCLEOTIDE SEQUENCE</scope>
    <source>
        <strain evidence="3">CGMCC 1.16012</strain>
    </source>
</reference>
<organism evidence="3 4">
    <name type="scientific">Actibacterium pelagium</name>
    <dbReference type="NCBI Taxonomy" id="2029103"/>
    <lineage>
        <taxon>Bacteria</taxon>
        <taxon>Pseudomonadati</taxon>
        <taxon>Pseudomonadota</taxon>
        <taxon>Alphaproteobacteria</taxon>
        <taxon>Rhodobacterales</taxon>
        <taxon>Roseobacteraceae</taxon>
        <taxon>Actibacterium</taxon>
    </lineage>
</organism>
<evidence type="ECO:0000259" key="2">
    <source>
        <dbReference type="Pfam" id="PF01471"/>
    </source>
</evidence>
<feature type="chain" id="PRO_5037034918" description="Peptidoglycan binding-like domain-containing protein" evidence="1">
    <location>
        <begin position="41"/>
        <end position="134"/>
    </location>
</feature>
<dbReference type="AlphaFoldDB" id="A0A917EL60"/>
<keyword evidence="4" id="KW-1185">Reference proteome</keyword>
<feature type="domain" description="Peptidoglycan binding-like" evidence="2">
    <location>
        <begin position="57"/>
        <end position="104"/>
    </location>
</feature>
<evidence type="ECO:0000256" key="1">
    <source>
        <dbReference type="SAM" id="SignalP"/>
    </source>
</evidence>
<dbReference type="Gene3D" id="1.10.101.10">
    <property type="entry name" value="PGBD-like superfamily/PGBD"/>
    <property type="match status" value="1"/>
</dbReference>
<name>A0A917EL60_9RHOB</name>
<dbReference type="InterPro" id="IPR036366">
    <property type="entry name" value="PGBDSf"/>
</dbReference>
<comment type="caution">
    <text evidence="3">The sequence shown here is derived from an EMBL/GenBank/DDBJ whole genome shotgun (WGS) entry which is preliminary data.</text>
</comment>
<feature type="signal peptide" evidence="1">
    <location>
        <begin position="1"/>
        <end position="40"/>
    </location>
</feature>
<evidence type="ECO:0000313" key="3">
    <source>
        <dbReference type="EMBL" id="GGE50793.1"/>
    </source>
</evidence>
<accession>A0A917EL60</accession>
<protein>
    <recommendedName>
        <fullName evidence="2">Peptidoglycan binding-like domain-containing protein</fullName>
    </recommendedName>
</protein>
<keyword evidence="1" id="KW-0732">Signal</keyword>
<dbReference type="OrthoDB" id="8092964at2"/>
<dbReference type="InterPro" id="IPR002477">
    <property type="entry name" value="Peptidoglycan-bd-like"/>
</dbReference>
<gene>
    <name evidence="3" type="ORF">GCM10011517_18180</name>
</gene>
<dbReference type="Pfam" id="PF01471">
    <property type="entry name" value="PG_binding_1"/>
    <property type="match status" value="1"/>
</dbReference>
<dbReference type="Proteomes" id="UP000606730">
    <property type="component" value="Unassembled WGS sequence"/>
</dbReference>